<dbReference type="PANTHER" id="PTHR43777:SF1">
    <property type="entry name" value="MOLYBDENUM COFACTOR CYTIDYLYLTRANSFERASE"/>
    <property type="match status" value="1"/>
</dbReference>
<dbReference type="EMBL" id="BNJF01000001">
    <property type="protein sequence ID" value="GHO42674.1"/>
    <property type="molecule type" value="Genomic_DNA"/>
</dbReference>
<accession>A0A8J3HS76</accession>
<dbReference type="Pfam" id="PF12804">
    <property type="entry name" value="NTP_transf_3"/>
    <property type="match status" value="1"/>
</dbReference>
<dbReference type="Gene3D" id="3.90.550.10">
    <property type="entry name" value="Spore Coat Polysaccharide Biosynthesis Protein SpsA, Chain A"/>
    <property type="match status" value="1"/>
</dbReference>
<dbReference type="SUPFAM" id="SSF53448">
    <property type="entry name" value="Nucleotide-diphospho-sugar transferases"/>
    <property type="match status" value="1"/>
</dbReference>
<gene>
    <name evidence="2" type="ORF">KSX_08370</name>
</gene>
<proteinExistence type="predicted"/>
<dbReference type="InterPro" id="IPR025877">
    <property type="entry name" value="MobA-like_NTP_Trfase"/>
</dbReference>
<evidence type="ECO:0000313" key="2">
    <source>
        <dbReference type="EMBL" id="GHO42674.1"/>
    </source>
</evidence>
<evidence type="ECO:0000313" key="3">
    <source>
        <dbReference type="Proteomes" id="UP000612362"/>
    </source>
</evidence>
<dbReference type="GO" id="GO:0016779">
    <property type="term" value="F:nucleotidyltransferase activity"/>
    <property type="evidence" value="ECO:0007669"/>
    <property type="project" value="UniProtKB-KW"/>
</dbReference>
<evidence type="ECO:0000259" key="1">
    <source>
        <dbReference type="Pfam" id="PF12804"/>
    </source>
</evidence>
<dbReference type="AlphaFoldDB" id="A0A8J3HS76"/>
<feature type="domain" description="MobA-like NTP transferase" evidence="1">
    <location>
        <begin position="8"/>
        <end position="178"/>
    </location>
</feature>
<dbReference type="PANTHER" id="PTHR43777">
    <property type="entry name" value="MOLYBDENUM COFACTOR CYTIDYLYLTRANSFERASE"/>
    <property type="match status" value="1"/>
</dbReference>
<dbReference type="RefSeq" id="WP_220192188.1">
    <property type="nucleotide sequence ID" value="NZ_BNJF01000001.1"/>
</dbReference>
<sequence length="212" mass="23167">MSSATTAAIILAAGSSSRMSEGRHKLLLPLGNRPVIAHVLDTVLASQASPILLVLGHQAENMRSVLAQYLTNPRVHSIENKQYREGMSTSLHAALRELPHSAPESHSALVILGDQPLLSNAILDTLIATRQTTGKPIIAPLYEGQRGNPVLFARDLYPELLEVRGDEGGRMVIARHRDDVAAIEVGSKRANYDVDTWETYQAVVAEWQRLNP</sequence>
<organism evidence="2 3">
    <name type="scientific">Ktedonospora formicarum</name>
    <dbReference type="NCBI Taxonomy" id="2778364"/>
    <lineage>
        <taxon>Bacteria</taxon>
        <taxon>Bacillati</taxon>
        <taxon>Chloroflexota</taxon>
        <taxon>Ktedonobacteria</taxon>
        <taxon>Ktedonobacterales</taxon>
        <taxon>Ktedonobacteraceae</taxon>
        <taxon>Ktedonospora</taxon>
    </lineage>
</organism>
<reference evidence="2" key="1">
    <citation type="submission" date="2020-10" db="EMBL/GenBank/DDBJ databases">
        <title>Taxonomic study of unclassified bacteria belonging to the class Ktedonobacteria.</title>
        <authorList>
            <person name="Yabe S."/>
            <person name="Wang C.M."/>
            <person name="Zheng Y."/>
            <person name="Sakai Y."/>
            <person name="Cavaletti L."/>
            <person name="Monciardini P."/>
            <person name="Donadio S."/>
        </authorList>
    </citation>
    <scope>NUCLEOTIDE SEQUENCE</scope>
    <source>
        <strain evidence="2">SOSP1-1</strain>
    </source>
</reference>
<dbReference type="InterPro" id="IPR029044">
    <property type="entry name" value="Nucleotide-diphossugar_trans"/>
</dbReference>
<keyword evidence="3" id="KW-1185">Reference proteome</keyword>
<comment type="caution">
    <text evidence="2">The sequence shown here is derived from an EMBL/GenBank/DDBJ whole genome shotgun (WGS) entry which is preliminary data.</text>
</comment>
<keyword evidence="2" id="KW-0548">Nucleotidyltransferase</keyword>
<dbReference type="CDD" id="cd04182">
    <property type="entry name" value="GT_2_like_f"/>
    <property type="match status" value="1"/>
</dbReference>
<name>A0A8J3HS76_9CHLR</name>
<protein>
    <submittedName>
        <fullName evidence="2">Molybdenum cofactor cytidylyltransferase</fullName>
    </submittedName>
</protein>
<keyword evidence="2" id="KW-0808">Transferase</keyword>
<dbReference type="Proteomes" id="UP000612362">
    <property type="component" value="Unassembled WGS sequence"/>
</dbReference>